<dbReference type="PANTHER" id="PTHR46459">
    <property type="entry name" value="E1A-BINDING PROTEIN P400-RELATED"/>
    <property type="match status" value="1"/>
</dbReference>
<feature type="compositionally biased region" description="Basic and acidic residues" evidence="3">
    <location>
        <begin position="391"/>
        <end position="413"/>
    </location>
</feature>
<feature type="region of interest" description="Disordered" evidence="3">
    <location>
        <begin position="361"/>
        <end position="458"/>
    </location>
</feature>
<evidence type="ECO:0000256" key="3">
    <source>
        <dbReference type="SAM" id="MobiDB-lite"/>
    </source>
</evidence>
<proteinExistence type="predicted"/>
<comment type="subcellular location">
    <subcellularLocation>
        <location evidence="1">Nucleus</location>
    </subcellularLocation>
</comment>
<dbReference type="Proteomes" id="UP001217582">
    <property type="component" value="Chromosome 7"/>
</dbReference>
<dbReference type="Pfam" id="PF07529">
    <property type="entry name" value="HSA"/>
    <property type="match status" value="1"/>
</dbReference>
<keyword evidence="6" id="KW-1185">Reference proteome</keyword>
<keyword evidence="2" id="KW-0539">Nucleus</keyword>
<dbReference type="GO" id="GO:0006281">
    <property type="term" value="P:DNA repair"/>
    <property type="evidence" value="ECO:0007669"/>
    <property type="project" value="TreeGrafter"/>
</dbReference>
<gene>
    <name evidence="5" type="primary">eaf1</name>
    <name evidence="5" type="ORF">MARU1_003515</name>
</gene>
<evidence type="ECO:0000313" key="5">
    <source>
        <dbReference type="EMBL" id="WFD17461.1"/>
    </source>
</evidence>
<feature type="compositionally biased region" description="Polar residues" evidence="3">
    <location>
        <begin position="967"/>
        <end position="984"/>
    </location>
</feature>
<feature type="region of interest" description="Disordered" evidence="3">
    <location>
        <begin position="521"/>
        <end position="552"/>
    </location>
</feature>
<feature type="compositionally biased region" description="Low complexity" evidence="3">
    <location>
        <begin position="995"/>
        <end position="1005"/>
    </location>
</feature>
<feature type="compositionally biased region" description="Acidic residues" evidence="3">
    <location>
        <begin position="414"/>
        <end position="428"/>
    </location>
</feature>
<dbReference type="SMART" id="SM00573">
    <property type="entry name" value="HSA"/>
    <property type="match status" value="1"/>
</dbReference>
<feature type="region of interest" description="Disordered" evidence="3">
    <location>
        <begin position="200"/>
        <end position="228"/>
    </location>
</feature>
<evidence type="ECO:0000259" key="4">
    <source>
        <dbReference type="PROSITE" id="PS51204"/>
    </source>
</evidence>
<evidence type="ECO:0000256" key="2">
    <source>
        <dbReference type="ARBA" id="ARBA00023242"/>
    </source>
</evidence>
<dbReference type="GO" id="GO:0003682">
    <property type="term" value="F:chromatin binding"/>
    <property type="evidence" value="ECO:0007669"/>
    <property type="project" value="TreeGrafter"/>
</dbReference>
<feature type="compositionally biased region" description="Polar residues" evidence="3">
    <location>
        <begin position="1148"/>
        <end position="1157"/>
    </location>
</feature>
<organism evidence="5 6">
    <name type="scientific">Malassezia arunalokei</name>
    <dbReference type="NCBI Taxonomy" id="1514897"/>
    <lineage>
        <taxon>Eukaryota</taxon>
        <taxon>Fungi</taxon>
        <taxon>Dikarya</taxon>
        <taxon>Basidiomycota</taxon>
        <taxon>Ustilaginomycotina</taxon>
        <taxon>Malasseziomycetes</taxon>
        <taxon>Malasseziales</taxon>
        <taxon>Malasseziaceae</taxon>
        <taxon>Malassezia</taxon>
    </lineage>
</organism>
<protein>
    <submittedName>
        <fullName evidence="5">RNA polymerase II transcription elongation factor SpEAF</fullName>
    </submittedName>
</protein>
<evidence type="ECO:0000256" key="1">
    <source>
        <dbReference type="ARBA" id="ARBA00004123"/>
    </source>
</evidence>
<feature type="compositionally biased region" description="Low complexity" evidence="3">
    <location>
        <begin position="860"/>
        <end position="894"/>
    </location>
</feature>
<feature type="region of interest" description="Disordered" evidence="3">
    <location>
        <begin position="617"/>
        <end position="636"/>
    </location>
</feature>
<reference evidence="5 6" key="1">
    <citation type="submission" date="2023-03" db="EMBL/GenBank/DDBJ databases">
        <title>Mating type loci evolution in Malassezia.</title>
        <authorList>
            <person name="Coelho M.A."/>
        </authorList>
    </citation>
    <scope>NUCLEOTIDE SEQUENCE [LARGE SCALE GENOMIC DNA]</scope>
    <source>
        <strain evidence="5 6">CBS 13387</strain>
    </source>
</reference>
<keyword evidence="5" id="KW-0648">Protein biosynthesis</keyword>
<dbReference type="AlphaFoldDB" id="A0AAJ5Z2Y6"/>
<feature type="region of interest" description="Disordered" evidence="3">
    <location>
        <begin position="846"/>
        <end position="894"/>
    </location>
</feature>
<dbReference type="EMBL" id="CP119922">
    <property type="protein sequence ID" value="WFD17461.1"/>
    <property type="molecule type" value="Genomic_DNA"/>
</dbReference>
<feature type="region of interest" description="Disordered" evidence="3">
    <location>
        <begin position="966"/>
        <end position="1019"/>
    </location>
</feature>
<feature type="compositionally biased region" description="Acidic residues" evidence="3">
    <location>
        <begin position="379"/>
        <end position="390"/>
    </location>
</feature>
<accession>A0AAJ5Z2Y6</accession>
<dbReference type="GO" id="GO:0005634">
    <property type="term" value="C:nucleus"/>
    <property type="evidence" value="ECO:0007669"/>
    <property type="project" value="UniProtKB-SubCell"/>
</dbReference>
<feature type="region of interest" description="Disordered" evidence="3">
    <location>
        <begin position="100"/>
        <end position="150"/>
    </location>
</feature>
<dbReference type="GO" id="GO:0003746">
    <property type="term" value="F:translation elongation factor activity"/>
    <property type="evidence" value="ECO:0007669"/>
    <property type="project" value="UniProtKB-KW"/>
</dbReference>
<sequence>MSDATTSRVTIDDVRAQTISETEIQLNSIVASHREHVRELLYLVQTAEADAHAAAYAPPAAPLVPDEHAGLPKLVLPNHAVQELSERLAQTMTLLRENATRNAEQKTPLPPSDTTTQLPPPPAPLFKVQSQPKNTPHPARNAAVRLPPSPMPRPVEYDQTLPNPTPPLTLQTLAPNPLSVTYASSLRPLPPDPSRRVTGIGTGGGSVHHRTRRSTQRPGPMAKPVKGSAGPDLWRWQVRIRACPSASLVRKASKCLLTGDWKVAFTEQKFLRAMMRMEDMKQQGLWSFRQPKRVKGRVERKTHWDFVLEEMRWMQTDFREERKWKLAMAYEFAHQIAQWHRSSPEERASLCVSRRRIEPMQWEEPEPAPESERERELEPELELEPESEADPDPKARVKDDSADEPKDEQPRDEPDIDVDADAEGEEDSQTMPRLTYTEPPAKADEPVPPMRSDANKETTLSDKLPLALVTAIRAPIFSLDTTATTVSPWSLLEHLDPQTSAALMRMDHAPSIDPEQLDFDKLFPELPPYAPPNASDDPSTQKRRDESQAQSTRLVHVSRLLDAKPILVSTLDPARYRENGHWVDTSEWAERMPHAPEVSPPYVAGVQPGSLLFSRRAGKTPRESMAGPRIPTAPAHPDARVQQLSWSSEQDAFVQALAKQYHDHWSLVADLFNAACFVIPTEKRTAWDCYDRCQWLATAADQRPPRPAPRDSKQVYRQHLLDMMRKWAKRREQIQRQAAANAAANASMERANLTAHDTHTQVKMTTTPTPQALSALKAERDQAAIRQFFEQQRAAQFAYAQQQQRLQLVQAQAAQTNDDPHRKAAAVAMSASASGAAPAAGVAAAQSPSAAGTPSGGGPSPAASAALLSRSTSGPAPAPPHVTATSSPSSTSLPPQQQYLAAMSANQGAATAAAAATKPAQAPAQPPVMMAGPSLPLARAAQQYFGVDSAAIAAATSASPLSAANLKASTQPTGSPIVASTTQGPPRPPQPIVIASSASPSSRLARPPPAGVGFDAQPTGTPSPIGTSAAPAIPVTNAAAAGVNAVGRPPTAVAAAGPGSSYLGSTQAAPTSAPPNLHALQQQLAITLAASHLSQEQINSLAIQLYKQAQQQQQQQQQRAQPDGSSQGSAPTGMVGHAPRFVPVPQPSAGSHTTSLPANHHATPPSRQT</sequence>
<keyword evidence="5" id="KW-0251">Elongation factor</keyword>
<feature type="region of interest" description="Disordered" evidence="3">
    <location>
        <begin position="1113"/>
        <end position="1169"/>
    </location>
</feature>
<dbReference type="PROSITE" id="PS51204">
    <property type="entry name" value="HSA"/>
    <property type="match status" value="1"/>
</dbReference>
<dbReference type="InterPro" id="IPR014012">
    <property type="entry name" value="HSA_dom"/>
</dbReference>
<evidence type="ECO:0000313" key="6">
    <source>
        <dbReference type="Proteomes" id="UP001217582"/>
    </source>
</evidence>
<dbReference type="PANTHER" id="PTHR46459:SF1">
    <property type="entry name" value="E1A-BINDING PROTEIN P400"/>
    <property type="match status" value="1"/>
</dbReference>
<name>A0AAJ5Z2Y6_9BASI</name>
<feature type="domain" description="HSA" evidence="4">
    <location>
        <begin position="291"/>
        <end position="386"/>
    </location>
</feature>
<dbReference type="GO" id="GO:0035267">
    <property type="term" value="C:NuA4 histone acetyltransferase complex"/>
    <property type="evidence" value="ECO:0007669"/>
    <property type="project" value="TreeGrafter"/>
</dbReference>